<dbReference type="PANTHER" id="PTHR30086">
    <property type="entry name" value="ARGININE EXPORTER PROTEIN ARGO"/>
    <property type="match status" value="1"/>
</dbReference>
<dbReference type="PANTHER" id="PTHR30086:SF5">
    <property type="entry name" value="HOMOGENTISATE EXPORT PROTEIN"/>
    <property type="match status" value="1"/>
</dbReference>
<evidence type="ECO:0000256" key="5">
    <source>
        <dbReference type="ARBA" id="ARBA00023136"/>
    </source>
</evidence>
<sequence>MMHFIGTVFPNSPVINLKVNQMPDVAALAVFIPTFFFVSITPGMCMTLAMTLGMSIGVRRTMWMMIGELIGVALVAIAAVFGVAGIMLNYPDVFDVLKWVGGAYLAYIGVNMWHSKGKMSIGDNKPSDVSRYSLFTQGLVTAIANPKGWAFMISLLPPFINVDRAVAPQLLVLLAVIIFTEFTSMMAYASGGKSLRLFLSRGDNVKWMNRIAGSLMIAVGIWLAVS</sequence>
<dbReference type="PATRIC" id="fig|28229.4.peg.656"/>
<protein>
    <submittedName>
        <fullName evidence="7">Lysine exporter protein (LYSE/YGGA)</fullName>
    </submittedName>
</protein>
<accession>A0A099KW86</accession>
<comment type="caution">
    <text evidence="7">The sequence shown here is derived from an EMBL/GenBank/DDBJ whole genome shotgun (WGS) entry which is preliminary data.</text>
</comment>
<keyword evidence="5 6" id="KW-0472">Membrane</keyword>
<dbReference type="GO" id="GO:0042970">
    <property type="term" value="F:homoserine transmembrane transporter activity"/>
    <property type="evidence" value="ECO:0007669"/>
    <property type="project" value="TreeGrafter"/>
</dbReference>
<feature type="transmembrane region" description="Helical" evidence="6">
    <location>
        <begin position="166"/>
        <end position="187"/>
    </location>
</feature>
<evidence type="ECO:0000256" key="3">
    <source>
        <dbReference type="ARBA" id="ARBA00022692"/>
    </source>
</evidence>
<comment type="subcellular location">
    <subcellularLocation>
        <location evidence="1">Cell membrane</location>
        <topology evidence="1">Multi-pass membrane protein</topology>
    </subcellularLocation>
</comment>
<feature type="transmembrane region" description="Helical" evidence="6">
    <location>
        <begin position="96"/>
        <end position="113"/>
    </location>
</feature>
<feature type="transmembrane region" description="Helical" evidence="6">
    <location>
        <begin position="207"/>
        <end position="225"/>
    </location>
</feature>
<dbReference type="AlphaFoldDB" id="A0A099KW86"/>
<evidence type="ECO:0000256" key="6">
    <source>
        <dbReference type="SAM" id="Phobius"/>
    </source>
</evidence>
<evidence type="ECO:0000313" key="8">
    <source>
        <dbReference type="Proteomes" id="UP000029843"/>
    </source>
</evidence>
<gene>
    <name evidence="7" type="ORF">ND2E_1649</name>
</gene>
<dbReference type="InterPro" id="IPR001123">
    <property type="entry name" value="LeuE-type"/>
</dbReference>
<name>A0A099KW86_COLPS</name>
<dbReference type="EMBL" id="JQED01000005">
    <property type="protein sequence ID" value="KGJ94460.1"/>
    <property type="molecule type" value="Genomic_DNA"/>
</dbReference>
<dbReference type="GO" id="GO:0005886">
    <property type="term" value="C:plasma membrane"/>
    <property type="evidence" value="ECO:0007669"/>
    <property type="project" value="UniProtKB-SubCell"/>
</dbReference>
<organism evidence="7 8">
    <name type="scientific">Colwellia psychrerythraea</name>
    <name type="common">Vibrio psychroerythus</name>
    <dbReference type="NCBI Taxonomy" id="28229"/>
    <lineage>
        <taxon>Bacteria</taxon>
        <taxon>Pseudomonadati</taxon>
        <taxon>Pseudomonadota</taxon>
        <taxon>Gammaproteobacteria</taxon>
        <taxon>Alteromonadales</taxon>
        <taxon>Colwelliaceae</taxon>
        <taxon>Colwellia</taxon>
    </lineage>
</organism>
<keyword evidence="3 6" id="KW-0812">Transmembrane</keyword>
<evidence type="ECO:0000256" key="1">
    <source>
        <dbReference type="ARBA" id="ARBA00004651"/>
    </source>
</evidence>
<dbReference type="Pfam" id="PF01810">
    <property type="entry name" value="LysE"/>
    <property type="match status" value="1"/>
</dbReference>
<dbReference type="Proteomes" id="UP000029843">
    <property type="component" value="Unassembled WGS sequence"/>
</dbReference>
<evidence type="ECO:0000256" key="4">
    <source>
        <dbReference type="ARBA" id="ARBA00022989"/>
    </source>
</evidence>
<dbReference type="PIRSF" id="PIRSF006324">
    <property type="entry name" value="LeuE"/>
    <property type="match status" value="1"/>
</dbReference>
<evidence type="ECO:0000313" key="7">
    <source>
        <dbReference type="EMBL" id="KGJ94460.1"/>
    </source>
</evidence>
<reference evidence="7 8" key="1">
    <citation type="submission" date="2014-08" db="EMBL/GenBank/DDBJ databases">
        <title>Genomic and Phenotypic Diversity of Colwellia psychrerythraea strains from Disparate Marine Basins.</title>
        <authorList>
            <person name="Techtmann S.M."/>
            <person name="Stelling S.C."/>
            <person name="Utturkar S.M."/>
            <person name="Alshibli N."/>
            <person name="Harris A."/>
            <person name="Brown S.D."/>
            <person name="Hazen T.C."/>
        </authorList>
    </citation>
    <scope>NUCLEOTIDE SEQUENCE [LARGE SCALE GENOMIC DNA]</scope>
    <source>
        <strain evidence="7 8">ND2E</strain>
    </source>
</reference>
<proteinExistence type="predicted"/>
<feature type="transmembrane region" description="Helical" evidence="6">
    <location>
        <begin position="69"/>
        <end position="90"/>
    </location>
</feature>
<keyword evidence="4 6" id="KW-1133">Transmembrane helix</keyword>
<evidence type="ECO:0000256" key="2">
    <source>
        <dbReference type="ARBA" id="ARBA00022475"/>
    </source>
</evidence>
<feature type="transmembrane region" description="Helical" evidence="6">
    <location>
        <begin position="25"/>
        <end position="49"/>
    </location>
</feature>
<keyword evidence="2" id="KW-1003">Cell membrane</keyword>